<evidence type="ECO:0000259" key="8">
    <source>
        <dbReference type="PROSITE" id="PS50157"/>
    </source>
</evidence>
<keyword evidence="5" id="KW-0862">Zinc</keyword>
<dbReference type="InterPro" id="IPR050331">
    <property type="entry name" value="Zinc_finger"/>
</dbReference>
<dbReference type="PROSITE" id="PS50157">
    <property type="entry name" value="ZINC_FINGER_C2H2_2"/>
    <property type="match status" value="3"/>
</dbReference>
<protein>
    <recommendedName>
        <fullName evidence="8">C2H2-type domain-containing protein</fullName>
    </recommendedName>
</protein>
<organism evidence="9">
    <name type="scientific">Heligmosomoides polygyrus</name>
    <name type="common">Parasitic roundworm</name>
    <dbReference type="NCBI Taxonomy" id="6339"/>
    <lineage>
        <taxon>Eukaryota</taxon>
        <taxon>Metazoa</taxon>
        <taxon>Ecdysozoa</taxon>
        <taxon>Nematoda</taxon>
        <taxon>Chromadorea</taxon>
        <taxon>Rhabditida</taxon>
        <taxon>Rhabditina</taxon>
        <taxon>Rhabditomorpha</taxon>
        <taxon>Strongyloidea</taxon>
        <taxon>Heligmosomidae</taxon>
        <taxon>Heligmosomoides</taxon>
    </lineage>
</organism>
<evidence type="ECO:0000256" key="4">
    <source>
        <dbReference type="ARBA" id="ARBA00022771"/>
    </source>
</evidence>
<evidence type="ECO:0000313" key="9">
    <source>
        <dbReference type="EMBL" id="VDP18430.1"/>
    </source>
</evidence>
<dbReference type="AlphaFoldDB" id="A0A3P8BLF2"/>
<comment type="subcellular location">
    <subcellularLocation>
        <location evidence="1">Nucleus</location>
    </subcellularLocation>
</comment>
<keyword evidence="6" id="KW-0539">Nucleus</keyword>
<name>A0A3P8BLF2_HELPZ</name>
<feature type="domain" description="C2H2-type" evidence="8">
    <location>
        <begin position="185"/>
        <end position="212"/>
    </location>
</feature>
<evidence type="ECO:0000256" key="1">
    <source>
        <dbReference type="ARBA" id="ARBA00004123"/>
    </source>
</evidence>
<evidence type="ECO:0000256" key="3">
    <source>
        <dbReference type="ARBA" id="ARBA00022737"/>
    </source>
</evidence>
<dbReference type="GO" id="GO:0010468">
    <property type="term" value="P:regulation of gene expression"/>
    <property type="evidence" value="ECO:0007669"/>
    <property type="project" value="TreeGrafter"/>
</dbReference>
<sequence>MTNNQSVDDGERACFFLIFCRLQNQNEAEYERSSMRKYRMVRRKPAQTFYCRPCNKEIKYPSKIAEHLRKHTGERPYLCQICGAGFSQGHIRLQVHLRGHHGELPYKCSFCSHSFPSLVLKKQHEKLPLGLFKEKTAKTLLIFFLAVPHNRKKPVMHKCQYCGRVDKYPSKIEAHLRTHTGEKPFKCDICGMTFAQRTPMRLHVRRHLDQKP</sequence>
<dbReference type="InterPro" id="IPR036236">
    <property type="entry name" value="Znf_C2H2_sf"/>
</dbReference>
<dbReference type="PANTHER" id="PTHR16515:SF49">
    <property type="entry name" value="GASTRULA ZINC FINGER PROTEIN XLCGF49.1-LIKE-RELATED"/>
    <property type="match status" value="1"/>
</dbReference>
<keyword evidence="3" id="KW-0677">Repeat</keyword>
<dbReference type="Gene3D" id="3.30.160.60">
    <property type="entry name" value="Classic Zinc Finger"/>
    <property type="match status" value="4"/>
</dbReference>
<dbReference type="OrthoDB" id="8117402at2759"/>
<accession>A0A3P8BLF2</accession>
<proteinExistence type="predicted"/>
<evidence type="ECO:0000256" key="7">
    <source>
        <dbReference type="PROSITE-ProRule" id="PRU00042"/>
    </source>
</evidence>
<dbReference type="FunFam" id="3.30.160.60:FF:002869">
    <property type="entry name" value="Comb gap splice variant cg14"/>
    <property type="match status" value="1"/>
</dbReference>
<dbReference type="Pfam" id="PF00096">
    <property type="entry name" value="zf-C2H2"/>
    <property type="match status" value="1"/>
</dbReference>
<evidence type="ECO:0000256" key="6">
    <source>
        <dbReference type="ARBA" id="ARBA00023242"/>
    </source>
</evidence>
<evidence type="ECO:0000256" key="5">
    <source>
        <dbReference type="ARBA" id="ARBA00022833"/>
    </source>
</evidence>
<reference evidence="9" key="1">
    <citation type="submission" date="2018-11" db="EMBL/GenBank/DDBJ databases">
        <authorList>
            <consortium name="Pathogen Informatics"/>
        </authorList>
    </citation>
    <scope>NUCLEOTIDE SEQUENCE [LARGE SCALE GENOMIC DNA]</scope>
</reference>
<dbReference type="SUPFAM" id="SSF57667">
    <property type="entry name" value="beta-beta-alpha zinc fingers"/>
    <property type="match status" value="3"/>
</dbReference>
<dbReference type="GO" id="GO:0008270">
    <property type="term" value="F:zinc ion binding"/>
    <property type="evidence" value="ECO:0007669"/>
    <property type="project" value="UniProtKB-KW"/>
</dbReference>
<dbReference type="InterPro" id="IPR013087">
    <property type="entry name" value="Znf_C2H2_type"/>
</dbReference>
<dbReference type="FunFam" id="3.30.160.60:FF:002343">
    <property type="entry name" value="Zinc finger protein 33A"/>
    <property type="match status" value="1"/>
</dbReference>
<dbReference type="GO" id="GO:0005634">
    <property type="term" value="C:nucleus"/>
    <property type="evidence" value="ECO:0007669"/>
    <property type="project" value="UniProtKB-SubCell"/>
</dbReference>
<gene>
    <name evidence="9" type="ORF">HPBE_LOCUS20137</name>
</gene>
<dbReference type="PROSITE" id="PS00028">
    <property type="entry name" value="ZINC_FINGER_C2H2_1"/>
    <property type="match status" value="2"/>
</dbReference>
<dbReference type="SMART" id="SM00355">
    <property type="entry name" value="ZnF_C2H2"/>
    <property type="match status" value="5"/>
</dbReference>
<keyword evidence="4 7" id="KW-0863">Zinc-finger</keyword>
<dbReference type="EMBL" id="UZAH01031891">
    <property type="protein sequence ID" value="VDP18430.1"/>
    <property type="molecule type" value="Genomic_DNA"/>
</dbReference>
<feature type="domain" description="C2H2-type" evidence="8">
    <location>
        <begin position="157"/>
        <end position="184"/>
    </location>
</feature>
<keyword evidence="2" id="KW-0479">Metal-binding</keyword>
<dbReference type="PANTHER" id="PTHR16515">
    <property type="entry name" value="PR DOMAIN ZINC FINGER PROTEIN"/>
    <property type="match status" value="1"/>
</dbReference>
<feature type="domain" description="C2H2-type" evidence="8">
    <location>
        <begin position="49"/>
        <end position="76"/>
    </location>
</feature>
<evidence type="ECO:0000256" key="2">
    <source>
        <dbReference type="ARBA" id="ARBA00022723"/>
    </source>
</evidence>